<name>A0A8H3IKI8_9LECA</name>
<comment type="caution">
    <text evidence="2">The sequence shown here is derived from an EMBL/GenBank/DDBJ whole genome shotgun (WGS) entry which is preliminary data.</text>
</comment>
<feature type="transmembrane region" description="Helical" evidence="1">
    <location>
        <begin position="191"/>
        <end position="210"/>
    </location>
</feature>
<evidence type="ECO:0000256" key="1">
    <source>
        <dbReference type="SAM" id="Phobius"/>
    </source>
</evidence>
<accession>A0A8H3IKI8</accession>
<dbReference type="Proteomes" id="UP000664534">
    <property type="component" value="Unassembled WGS sequence"/>
</dbReference>
<gene>
    <name evidence="2" type="ORF">IMSHALPRED_005637</name>
</gene>
<dbReference type="OrthoDB" id="1669814at2759"/>
<feature type="transmembrane region" description="Helical" evidence="1">
    <location>
        <begin position="12"/>
        <end position="34"/>
    </location>
</feature>
<evidence type="ECO:0000313" key="2">
    <source>
        <dbReference type="EMBL" id="CAF9922253.1"/>
    </source>
</evidence>
<keyword evidence="3" id="KW-1185">Reference proteome</keyword>
<keyword evidence="1" id="KW-0472">Membrane</keyword>
<feature type="transmembrane region" description="Helical" evidence="1">
    <location>
        <begin position="158"/>
        <end position="179"/>
    </location>
</feature>
<dbReference type="AlphaFoldDB" id="A0A8H3IKI8"/>
<reference evidence="2" key="1">
    <citation type="submission" date="2021-03" db="EMBL/GenBank/DDBJ databases">
        <authorList>
            <person name="Tagirdzhanova G."/>
        </authorList>
    </citation>
    <scope>NUCLEOTIDE SEQUENCE</scope>
</reference>
<feature type="transmembrane region" description="Helical" evidence="1">
    <location>
        <begin position="93"/>
        <end position="114"/>
    </location>
</feature>
<sequence>MVSSRRVSDFLVDVPNLAGIAISIMLGYVLPTILMSLPAPSIIDYDLKQWLMTFWQFFPVWVSVVQGIVSYLLPRFGEASGASNTHMVRSMRVLYAGLLTTAGIGQASTMALMATSKFFPGLFAPEFVGVFNPSKVFLPIATSPSTKMPSIGAGALLLLQYDQLIGSTAMCLWSTILFVNTYRNGVTNQSVVVMIVGGIIMMALTGPLGYATACIWARDELIIAEMEIDGKKVQ</sequence>
<keyword evidence="1" id="KW-1133">Transmembrane helix</keyword>
<feature type="transmembrane region" description="Helical" evidence="1">
    <location>
        <begin position="54"/>
        <end position="73"/>
    </location>
</feature>
<keyword evidence="1" id="KW-0812">Transmembrane</keyword>
<dbReference type="EMBL" id="CAJPDT010000030">
    <property type="protein sequence ID" value="CAF9922253.1"/>
    <property type="molecule type" value="Genomic_DNA"/>
</dbReference>
<protein>
    <submittedName>
        <fullName evidence="2">Uncharacterized protein</fullName>
    </submittedName>
</protein>
<proteinExistence type="predicted"/>
<evidence type="ECO:0000313" key="3">
    <source>
        <dbReference type="Proteomes" id="UP000664534"/>
    </source>
</evidence>
<organism evidence="2 3">
    <name type="scientific">Imshaugia aleurites</name>
    <dbReference type="NCBI Taxonomy" id="172621"/>
    <lineage>
        <taxon>Eukaryota</taxon>
        <taxon>Fungi</taxon>
        <taxon>Dikarya</taxon>
        <taxon>Ascomycota</taxon>
        <taxon>Pezizomycotina</taxon>
        <taxon>Lecanoromycetes</taxon>
        <taxon>OSLEUM clade</taxon>
        <taxon>Lecanoromycetidae</taxon>
        <taxon>Lecanorales</taxon>
        <taxon>Lecanorineae</taxon>
        <taxon>Parmeliaceae</taxon>
        <taxon>Imshaugia</taxon>
    </lineage>
</organism>